<dbReference type="PANTHER" id="PTHR43140:SF1">
    <property type="entry name" value="TYPE I RESTRICTION ENZYME ECOKI SPECIFICITY SUBUNIT"/>
    <property type="match status" value="1"/>
</dbReference>
<organism evidence="6 7">
    <name type="scientific">Pseudaquabacterium terrae</name>
    <dbReference type="NCBI Taxonomy" id="2732868"/>
    <lineage>
        <taxon>Bacteria</taxon>
        <taxon>Pseudomonadati</taxon>
        <taxon>Pseudomonadota</taxon>
        <taxon>Betaproteobacteria</taxon>
        <taxon>Burkholderiales</taxon>
        <taxon>Sphaerotilaceae</taxon>
        <taxon>Pseudaquabacterium</taxon>
    </lineage>
</organism>
<dbReference type="InterPro" id="IPR044946">
    <property type="entry name" value="Restrct_endonuc_typeI_TRD_sf"/>
</dbReference>
<evidence type="ECO:0000259" key="5">
    <source>
        <dbReference type="Pfam" id="PF01420"/>
    </source>
</evidence>
<keyword evidence="7" id="KW-1185">Reference proteome</keyword>
<proteinExistence type="inferred from homology"/>
<feature type="compositionally biased region" description="Acidic residues" evidence="4">
    <location>
        <begin position="434"/>
        <end position="452"/>
    </location>
</feature>
<dbReference type="CDD" id="cd16961">
    <property type="entry name" value="RMtype1_S_TRD-CR_like"/>
    <property type="match status" value="1"/>
</dbReference>
<evidence type="ECO:0000313" key="7">
    <source>
        <dbReference type="Proteomes" id="UP000737171"/>
    </source>
</evidence>
<feature type="domain" description="Type I restriction modification DNA specificity" evidence="5">
    <location>
        <begin position="232"/>
        <end position="373"/>
    </location>
</feature>
<dbReference type="GO" id="GO:0004519">
    <property type="term" value="F:endonuclease activity"/>
    <property type="evidence" value="ECO:0007669"/>
    <property type="project" value="UniProtKB-KW"/>
</dbReference>
<reference evidence="6 7" key="1">
    <citation type="submission" date="2020-05" db="EMBL/GenBank/DDBJ databases">
        <title>Aquincola sp. isolate from soil.</title>
        <authorList>
            <person name="Han J."/>
            <person name="Kim D.-U."/>
        </authorList>
    </citation>
    <scope>NUCLEOTIDE SEQUENCE [LARGE SCALE GENOMIC DNA]</scope>
    <source>
        <strain evidence="6 7">S2</strain>
    </source>
</reference>
<evidence type="ECO:0000256" key="2">
    <source>
        <dbReference type="ARBA" id="ARBA00022747"/>
    </source>
</evidence>
<comment type="similarity">
    <text evidence="1">Belongs to the type-I restriction system S methylase family.</text>
</comment>
<dbReference type="InterPro" id="IPR051212">
    <property type="entry name" value="Type-I_RE_S_subunit"/>
</dbReference>
<accession>A0ABX2EUE8</accession>
<sequence length="452" mass="50223">MIAGLKPYAEYSDSCSPWLGQVPAHWRTVRNGSLFGQRSQTGFAQLPILEVSLKTGVQVRAFGSAKRKQVMADLAKYKRAAKGDLVYNTMRMWQGALGVCPVDGLVSPAYVVARPYAGVEPQYFAALFRTGDYMAEIDAASRGIVKDRNRLYWDQFKQMQSPCPPPGEQVAIVRFLDWASGRLERAIRAKRKVIALLTEQKKGIIKQAVTLGLDENVELKSTGIPWLGDIPKHWEVSRVKSEFRCLNTMRAPLNSVERGRMRSRTYDYYGASGAIDKVDDFLFDDELLLIAEDGANLVLRNLPLAIIASGKFWVNNHAHILKPRRGSIRYLAHLLETLNFCPWITGAAQPKLTQDRLLAISIAVPPGEEQMAITAAAELRCQPLNDALARLAREVELLREYRTRIVADVVTGKLDVREAAATLPEAVTAGIEAEPTDEADDSELIDEEATEA</sequence>
<keyword evidence="3" id="KW-0238">DNA-binding</keyword>
<keyword evidence="6" id="KW-0540">Nuclease</keyword>
<protein>
    <submittedName>
        <fullName evidence="6">Restriction endonuclease subunit S</fullName>
    </submittedName>
</protein>
<feature type="region of interest" description="Disordered" evidence="4">
    <location>
        <begin position="431"/>
        <end position="452"/>
    </location>
</feature>
<dbReference type="RefSeq" id="WP_173135162.1">
    <property type="nucleotide sequence ID" value="NZ_JABRWJ010000021.1"/>
</dbReference>
<dbReference type="Proteomes" id="UP000737171">
    <property type="component" value="Unassembled WGS sequence"/>
</dbReference>
<comment type="caution">
    <text evidence="6">The sequence shown here is derived from an EMBL/GenBank/DDBJ whole genome shotgun (WGS) entry which is preliminary data.</text>
</comment>
<keyword evidence="2" id="KW-0680">Restriction system</keyword>
<dbReference type="Gene3D" id="3.90.220.20">
    <property type="entry name" value="DNA methylase specificity domains"/>
    <property type="match status" value="2"/>
</dbReference>
<evidence type="ECO:0000313" key="6">
    <source>
        <dbReference type="EMBL" id="NRF72261.1"/>
    </source>
</evidence>
<dbReference type="EMBL" id="JABRWJ010000021">
    <property type="protein sequence ID" value="NRF72261.1"/>
    <property type="molecule type" value="Genomic_DNA"/>
</dbReference>
<evidence type="ECO:0000256" key="1">
    <source>
        <dbReference type="ARBA" id="ARBA00010923"/>
    </source>
</evidence>
<dbReference type="Pfam" id="PF01420">
    <property type="entry name" value="Methylase_S"/>
    <property type="match status" value="1"/>
</dbReference>
<name>A0ABX2EUE8_9BURK</name>
<keyword evidence="6" id="KW-0255">Endonuclease</keyword>
<evidence type="ECO:0000256" key="3">
    <source>
        <dbReference type="ARBA" id="ARBA00023125"/>
    </source>
</evidence>
<dbReference type="CDD" id="cd17262">
    <property type="entry name" value="RMtype1_S_Aco12261I-TRD2-CR2"/>
    <property type="match status" value="1"/>
</dbReference>
<keyword evidence="6" id="KW-0378">Hydrolase</keyword>
<dbReference type="InterPro" id="IPR000055">
    <property type="entry name" value="Restrct_endonuc_typeI_TRD"/>
</dbReference>
<dbReference type="SUPFAM" id="SSF116734">
    <property type="entry name" value="DNA methylase specificity domain"/>
    <property type="match status" value="2"/>
</dbReference>
<dbReference type="PANTHER" id="PTHR43140">
    <property type="entry name" value="TYPE-1 RESTRICTION ENZYME ECOKI SPECIFICITY PROTEIN"/>
    <property type="match status" value="1"/>
</dbReference>
<gene>
    <name evidence="6" type="ORF">HLB44_35280</name>
</gene>
<evidence type="ECO:0000256" key="4">
    <source>
        <dbReference type="SAM" id="MobiDB-lite"/>
    </source>
</evidence>